<dbReference type="SUPFAM" id="SSF56801">
    <property type="entry name" value="Acetyl-CoA synthetase-like"/>
    <property type="match status" value="1"/>
</dbReference>
<dbReference type="EMBL" id="CP022685">
    <property type="protein sequence ID" value="ATL26064.1"/>
    <property type="molecule type" value="Genomic_DNA"/>
</dbReference>
<name>A0A291Q3L9_9ACTN</name>
<gene>
    <name evidence="1" type="ORF">KY5_1046</name>
</gene>
<sequence>MNAREQADAHVRAMMRWHFEPATGSRYWLDRRHQLGFDPVEDVRCVDDLLKFPNLVDELRDVPVEDLIPRGLDATEKVFAVYESGGTTGAPKRFVMFENWFDQYMAWENSQYPDDGTGHALAVAPSGPHMLGEYSKRIAEARGGIRFSIDLDPRWVKRLLAAGDTAGAGAYVDHLVDQTELVLQSQDIAFLITTPPLLARLAERASSRALIQEKVRLVIWTGAHMDPDTLDYLSTELFPKTRFRGSYGSTSVLSGTVQRTAPESTGDTGDTGDTVFDSYAPFVIYRVVDPASGLPVEFGSEGTVVMNYLTKYGLVPNSLERDLATRVPSPTGAGDSLRNIHPVAEVDGQKMIEGVY</sequence>
<dbReference type="AlphaFoldDB" id="A0A291Q3L9"/>
<dbReference type="InterPro" id="IPR042099">
    <property type="entry name" value="ANL_N_sf"/>
</dbReference>
<organism evidence="1 2">
    <name type="scientific">Streptomyces formicae</name>
    <dbReference type="NCBI Taxonomy" id="1616117"/>
    <lineage>
        <taxon>Bacteria</taxon>
        <taxon>Bacillati</taxon>
        <taxon>Actinomycetota</taxon>
        <taxon>Actinomycetes</taxon>
        <taxon>Kitasatosporales</taxon>
        <taxon>Streptomycetaceae</taxon>
        <taxon>Streptomyces</taxon>
    </lineage>
</organism>
<dbReference type="Gene3D" id="3.40.50.12780">
    <property type="entry name" value="N-terminal domain of ligase-like"/>
    <property type="match status" value="1"/>
</dbReference>
<accession>A0A291Q3L9</accession>
<protein>
    <submittedName>
        <fullName evidence="1">EhpF</fullName>
    </submittedName>
</protein>
<evidence type="ECO:0000313" key="2">
    <source>
        <dbReference type="Proteomes" id="UP000221011"/>
    </source>
</evidence>
<dbReference type="KEGG" id="sfk:KY5_1046"/>
<evidence type="ECO:0000313" key="1">
    <source>
        <dbReference type="EMBL" id="ATL26064.1"/>
    </source>
</evidence>
<keyword evidence="2" id="KW-1185">Reference proteome</keyword>
<dbReference type="Proteomes" id="UP000221011">
    <property type="component" value="Chromosome"/>
</dbReference>
<proteinExistence type="predicted"/>
<dbReference type="RefSeq" id="WP_098241094.1">
    <property type="nucleotide sequence ID" value="NZ_CP022685.1"/>
</dbReference>
<reference evidence="1 2" key="1">
    <citation type="submission" date="2017-08" db="EMBL/GenBank/DDBJ databases">
        <title>Complete Genome Sequence of Streptomyces formicae KY5, the formicamycin producer.</title>
        <authorList>
            <person name="Holmes N.A."/>
            <person name="Devine R."/>
            <person name="Qin Z."/>
            <person name="Seipke R.F."/>
            <person name="Wilkinson B."/>
            <person name="Hutchings M.I."/>
        </authorList>
    </citation>
    <scope>NUCLEOTIDE SEQUENCE [LARGE SCALE GENOMIC DNA]</scope>
    <source>
        <strain evidence="1 2">KY5</strain>
    </source>
</reference>